<feature type="transmembrane region" description="Helical" evidence="4">
    <location>
        <begin position="341"/>
        <end position="360"/>
    </location>
</feature>
<keyword evidence="4" id="KW-1133">Transmembrane helix</keyword>
<feature type="transmembrane region" description="Helical" evidence="4">
    <location>
        <begin position="318"/>
        <end position="335"/>
    </location>
</feature>
<dbReference type="PANTHER" id="PTHR43630">
    <property type="entry name" value="POLY-BETA-1,6-N-ACETYL-D-GLUCOSAMINE SYNTHASE"/>
    <property type="match status" value="1"/>
</dbReference>
<feature type="domain" description="Glycosyltransferase 2-like" evidence="5">
    <location>
        <begin position="49"/>
        <end position="211"/>
    </location>
</feature>
<name>A0A846M479_9SPHN</name>
<comment type="similarity">
    <text evidence="1">Belongs to the glycosyltransferase 2 family.</text>
</comment>
<dbReference type="Proteomes" id="UP000576821">
    <property type="component" value="Unassembled WGS sequence"/>
</dbReference>
<dbReference type="SUPFAM" id="SSF53448">
    <property type="entry name" value="Nucleotide-diphospho-sugar transferases"/>
    <property type="match status" value="1"/>
</dbReference>
<keyword evidence="3 6" id="KW-0808">Transferase</keyword>
<keyword evidence="7" id="KW-1185">Reference proteome</keyword>
<evidence type="ECO:0000256" key="1">
    <source>
        <dbReference type="ARBA" id="ARBA00006739"/>
    </source>
</evidence>
<evidence type="ECO:0000259" key="5">
    <source>
        <dbReference type="Pfam" id="PF00535"/>
    </source>
</evidence>
<dbReference type="Pfam" id="PF00535">
    <property type="entry name" value="Glycos_transf_2"/>
    <property type="match status" value="1"/>
</dbReference>
<dbReference type="InterPro" id="IPR029044">
    <property type="entry name" value="Nucleotide-diphossugar_trans"/>
</dbReference>
<keyword evidence="2" id="KW-0328">Glycosyltransferase</keyword>
<evidence type="ECO:0000313" key="6">
    <source>
        <dbReference type="EMBL" id="NIJ16709.1"/>
    </source>
</evidence>
<dbReference type="RefSeq" id="WP_167303308.1">
    <property type="nucleotide sequence ID" value="NZ_JAASQR010000002.1"/>
</dbReference>
<dbReference type="PANTHER" id="PTHR43630:SF1">
    <property type="entry name" value="POLY-BETA-1,6-N-ACETYL-D-GLUCOSAMINE SYNTHASE"/>
    <property type="match status" value="1"/>
</dbReference>
<keyword evidence="4" id="KW-0812">Transmembrane</keyword>
<evidence type="ECO:0000256" key="2">
    <source>
        <dbReference type="ARBA" id="ARBA00022676"/>
    </source>
</evidence>
<comment type="caution">
    <text evidence="6">The sequence shown here is derived from an EMBL/GenBank/DDBJ whole genome shotgun (WGS) entry which is preliminary data.</text>
</comment>
<evidence type="ECO:0000256" key="3">
    <source>
        <dbReference type="ARBA" id="ARBA00022679"/>
    </source>
</evidence>
<dbReference type="EMBL" id="JAASQR010000002">
    <property type="protein sequence ID" value="NIJ16709.1"/>
    <property type="molecule type" value="Genomic_DNA"/>
</dbReference>
<gene>
    <name evidence="6" type="ORF">FHS54_001675</name>
</gene>
<dbReference type="AlphaFoldDB" id="A0A846M479"/>
<feature type="transmembrane region" description="Helical" evidence="4">
    <location>
        <begin position="292"/>
        <end position="311"/>
    </location>
</feature>
<evidence type="ECO:0000256" key="4">
    <source>
        <dbReference type="SAM" id="Phobius"/>
    </source>
</evidence>
<reference evidence="6 7" key="1">
    <citation type="submission" date="2020-03" db="EMBL/GenBank/DDBJ databases">
        <title>Genomic Encyclopedia of Type Strains, Phase IV (KMG-IV): sequencing the most valuable type-strain genomes for metagenomic binning, comparative biology and taxonomic classification.</title>
        <authorList>
            <person name="Goeker M."/>
        </authorList>
    </citation>
    <scope>NUCLEOTIDE SEQUENCE [LARGE SCALE GENOMIC DNA]</scope>
    <source>
        <strain evidence="6 7">DSM 21299</strain>
    </source>
</reference>
<dbReference type="Gene3D" id="3.90.550.10">
    <property type="entry name" value="Spore Coat Polysaccharide Biosynthesis Protein SpsA, Chain A"/>
    <property type="match status" value="1"/>
</dbReference>
<dbReference type="GO" id="GO:0016757">
    <property type="term" value="F:glycosyltransferase activity"/>
    <property type="evidence" value="ECO:0007669"/>
    <property type="project" value="UniProtKB-KW"/>
</dbReference>
<keyword evidence="4" id="KW-0472">Membrane</keyword>
<dbReference type="CDD" id="cd06439">
    <property type="entry name" value="CESA_like_1"/>
    <property type="match status" value="1"/>
</dbReference>
<organism evidence="6 7">
    <name type="scientific">Sphingobium vermicomposti</name>
    <dbReference type="NCBI Taxonomy" id="529005"/>
    <lineage>
        <taxon>Bacteria</taxon>
        <taxon>Pseudomonadati</taxon>
        <taxon>Pseudomonadota</taxon>
        <taxon>Alphaproteobacteria</taxon>
        <taxon>Sphingomonadales</taxon>
        <taxon>Sphingomonadaceae</taxon>
        <taxon>Sphingobium</taxon>
    </lineage>
</organism>
<proteinExistence type="inferred from homology"/>
<protein>
    <submittedName>
        <fullName evidence="6">Cellulose synthase/poly-beta-1,6-N-acetylglucosamine synthase-like glycosyltransferase</fullName>
    </submittedName>
</protein>
<accession>A0A846M479</accession>
<evidence type="ECO:0000313" key="7">
    <source>
        <dbReference type="Proteomes" id="UP000576821"/>
    </source>
</evidence>
<sequence length="377" mass="41110">MRGFDLFLCAVLLLSIVALLWPFFFYPLILRLLPDDPEQPEQGPRPTASLLFCAYNEAAAMPEKIANIEAIKQRHPQLEILAFDDGSSDDTAALIARPPDLVTLVRGPGRSGKAHGMKRLAAQATGEVLIFTDANVLLDADAIDNLLARYADPDVGGVLGSLHYVGEGESATASVGSLYWRIEERLKDEESRTGNVLGADGSIFSIRRALYPEFPDSVLDDLTVSMAVVFAGKRLVKAKDVIARERLVTGRGDEYRRKVRIAARAWHTHIHLRPQLRRMAAIDRFKYASRKIVRWFGGLFILTGAFAAAVLAFRISPVLAVGGAVLGLILIAIGLRAKGGLIAAVVDIFVAYAATLQGVIKAMRGRTVTIWNPAKSR</sequence>
<dbReference type="InterPro" id="IPR001173">
    <property type="entry name" value="Glyco_trans_2-like"/>
</dbReference>